<sequence length="112" mass="12478">MGDRPNLKTRDPEGAVAQATNINYKEKLDHKADEARRPAQGDSKNTSTVDAVVEKVAEYVPPVAKMLGVEENKEQPALYQAPGGPPERPHHDPQIEEFVRDQHRSKDGDRLV</sequence>
<dbReference type="Proteomes" id="UP000319257">
    <property type="component" value="Unassembled WGS sequence"/>
</dbReference>
<reference evidence="2 3" key="1">
    <citation type="submission" date="2019-06" db="EMBL/GenBank/DDBJ databases">
        <title>Draft genome sequence of the filamentous fungus Phialemoniopsis curvata isolated from diesel fuel.</title>
        <authorList>
            <person name="Varaljay V.A."/>
            <person name="Lyon W.J."/>
            <person name="Crouch A.L."/>
            <person name="Drake C.E."/>
            <person name="Hollomon J.M."/>
            <person name="Nadeau L.J."/>
            <person name="Nunn H.S."/>
            <person name="Stevenson B.S."/>
            <person name="Bojanowski C.L."/>
            <person name="Crookes-Goodson W.J."/>
        </authorList>
    </citation>
    <scope>NUCLEOTIDE SEQUENCE [LARGE SCALE GENOMIC DNA]</scope>
    <source>
        <strain evidence="2 3">D216</strain>
    </source>
</reference>
<evidence type="ECO:0000313" key="2">
    <source>
        <dbReference type="EMBL" id="TPX07122.1"/>
    </source>
</evidence>
<feature type="compositionally biased region" description="Basic and acidic residues" evidence="1">
    <location>
        <begin position="1"/>
        <end position="13"/>
    </location>
</feature>
<feature type="compositionally biased region" description="Basic and acidic residues" evidence="1">
    <location>
        <begin position="24"/>
        <end position="39"/>
    </location>
</feature>
<organism evidence="2 3">
    <name type="scientific">Thyridium curvatum</name>
    <dbReference type="NCBI Taxonomy" id="1093900"/>
    <lineage>
        <taxon>Eukaryota</taxon>
        <taxon>Fungi</taxon>
        <taxon>Dikarya</taxon>
        <taxon>Ascomycota</taxon>
        <taxon>Pezizomycotina</taxon>
        <taxon>Sordariomycetes</taxon>
        <taxon>Sordariomycetidae</taxon>
        <taxon>Thyridiales</taxon>
        <taxon>Thyridiaceae</taxon>
        <taxon>Thyridium</taxon>
    </lineage>
</organism>
<dbReference type="AlphaFoldDB" id="A0A507AF24"/>
<dbReference type="EMBL" id="SKBQ01000094">
    <property type="protein sequence ID" value="TPX07122.1"/>
    <property type="molecule type" value="Genomic_DNA"/>
</dbReference>
<proteinExistence type="predicted"/>
<feature type="compositionally biased region" description="Basic and acidic residues" evidence="1">
    <location>
        <begin position="87"/>
        <end position="112"/>
    </location>
</feature>
<comment type="caution">
    <text evidence="2">The sequence shown here is derived from an EMBL/GenBank/DDBJ whole genome shotgun (WGS) entry which is preliminary data.</text>
</comment>
<evidence type="ECO:0000256" key="1">
    <source>
        <dbReference type="SAM" id="MobiDB-lite"/>
    </source>
</evidence>
<evidence type="ECO:0000313" key="3">
    <source>
        <dbReference type="Proteomes" id="UP000319257"/>
    </source>
</evidence>
<dbReference type="STRING" id="1093900.A0A507AF24"/>
<dbReference type="InParanoid" id="A0A507AF24"/>
<feature type="region of interest" description="Disordered" evidence="1">
    <location>
        <begin position="1"/>
        <end position="49"/>
    </location>
</feature>
<accession>A0A507AF24</accession>
<dbReference type="OrthoDB" id="3436397at2759"/>
<keyword evidence="3" id="KW-1185">Reference proteome</keyword>
<feature type="region of interest" description="Disordered" evidence="1">
    <location>
        <begin position="67"/>
        <end position="112"/>
    </location>
</feature>
<protein>
    <submittedName>
        <fullName evidence="2">Uncharacterized protein</fullName>
    </submittedName>
</protein>
<name>A0A507AF24_9PEZI</name>
<dbReference type="RefSeq" id="XP_030988833.1">
    <property type="nucleotide sequence ID" value="XM_031133594.1"/>
</dbReference>
<dbReference type="GeneID" id="41978370"/>
<gene>
    <name evidence="2" type="ORF">E0L32_010923</name>
</gene>